<dbReference type="GO" id="GO:0016192">
    <property type="term" value="P:vesicle-mediated transport"/>
    <property type="evidence" value="ECO:0007669"/>
    <property type="project" value="InterPro"/>
</dbReference>
<dbReference type="AlphaFoldDB" id="A0A152A5F3"/>
<dbReference type="STRING" id="361077.A0A152A5F3"/>
<dbReference type="PROSITE" id="PS00991">
    <property type="entry name" value="CLAT_ADAPTOR_M_2"/>
    <property type="match status" value="1"/>
</dbReference>
<dbReference type="CDD" id="cd14837">
    <property type="entry name" value="AP3_Mu_N"/>
    <property type="match status" value="1"/>
</dbReference>
<evidence type="ECO:0000256" key="4">
    <source>
        <dbReference type="ARBA" id="ARBA00023136"/>
    </source>
</evidence>
<dbReference type="InterPro" id="IPR050431">
    <property type="entry name" value="Adaptor_comp_med_subunit"/>
</dbReference>
<dbReference type="InterPro" id="IPR028565">
    <property type="entry name" value="MHD"/>
</dbReference>
<dbReference type="EMBL" id="LODT01000010">
    <property type="protein sequence ID" value="KYR01317.1"/>
    <property type="molecule type" value="Genomic_DNA"/>
</dbReference>
<keyword evidence="2 5" id="KW-0813">Transport</keyword>
<keyword evidence="3 5" id="KW-0653">Protein transport</keyword>
<accession>A0A152A5F3</accession>
<evidence type="ECO:0000313" key="8">
    <source>
        <dbReference type="Proteomes" id="UP000076078"/>
    </source>
</evidence>
<dbReference type="OrthoDB" id="870at2759"/>
<organism evidence="7 8">
    <name type="scientific">Tieghemostelium lacteum</name>
    <name type="common">Slime mold</name>
    <name type="synonym">Dictyostelium lacteum</name>
    <dbReference type="NCBI Taxonomy" id="361077"/>
    <lineage>
        <taxon>Eukaryota</taxon>
        <taxon>Amoebozoa</taxon>
        <taxon>Evosea</taxon>
        <taxon>Eumycetozoa</taxon>
        <taxon>Dictyostelia</taxon>
        <taxon>Dictyosteliales</taxon>
        <taxon>Raperosteliaceae</taxon>
        <taxon>Tieghemostelium</taxon>
    </lineage>
</organism>
<dbReference type="GO" id="GO:0031201">
    <property type="term" value="C:SNARE complex"/>
    <property type="evidence" value="ECO:0007669"/>
    <property type="project" value="UniProtKB-ARBA"/>
</dbReference>
<dbReference type="InterPro" id="IPR036168">
    <property type="entry name" value="AP2_Mu_C_sf"/>
</dbReference>
<dbReference type="PRINTS" id="PR00314">
    <property type="entry name" value="CLATHRINADPT"/>
</dbReference>
<dbReference type="GO" id="GO:0030131">
    <property type="term" value="C:clathrin adaptor complex"/>
    <property type="evidence" value="ECO:0007669"/>
    <property type="project" value="UniProtKB-UniRule"/>
</dbReference>
<dbReference type="Pfam" id="PF00928">
    <property type="entry name" value="Adap_comp_sub"/>
    <property type="match status" value="1"/>
</dbReference>
<dbReference type="Gene3D" id="3.30.450.60">
    <property type="match status" value="1"/>
</dbReference>
<dbReference type="SUPFAM" id="SSF64356">
    <property type="entry name" value="SNARE-like"/>
    <property type="match status" value="1"/>
</dbReference>
<dbReference type="PIRSF" id="PIRSF005992">
    <property type="entry name" value="Clathrin_mu"/>
    <property type="match status" value="1"/>
</dbReference>
<dbReference type="PANTHER" id="PTHR10529">
    <property type="entry name" value="AP COMPLEX SUBUNIT MU"/>
    <property type="match status" value="1"/>
</dbReference>
<protein>
    <recommendedName>
        <fullName evidence="6">MHD domain-containing protein</fullName>
    </recommendedName>
</protein>
<dbReference type="FunFam" id="3.30.450.60:FF:000002">
    <property type="entry name" value="AP-2 complex subunit mu, putative"/>
    <property type="match status" value="1"/>
</dbReference>
<evidence type="ECO:0000256" key="3">
    <source>
        <dbReference type="ARBA" id="ARBA00022927"/>
    </source>
</evidence>
<dbReference type="FunCoup" id="A0A152A5F3">
    <property type="interactions" value="471"/>
</dbReference>
<keyword evidence="4" id="KW-0472">Membrane</keyword>
<dbReference type="GO" id="GO:0006886">
    <property type="term" value="P:intracellular protein transport"/>
    <property type="evidence" value="ECO:0007669"/>
    <property type="project" value="UniProtKB-UniRule"/>
</dbReference>
<comment type="subcellular location">
    <subcellularLocation>
        <location evidence="1">Endomembrane system</location>
    </subcellularLocation>
</comment>
<dbReference type="InParanoid" id="A0A152A5F3"/>
<evidence type="ECO:0000256" key="2">
    <source>
        <dbReference type="ARBA" id="ARBA00022448"/>
    </source>
</evidence>
<evidence type="ECO:0000256" key="5">
    <source>
        <dbReference type="PIRNR" id="PIRNR005992"/>
    </source>
</evidence>
<dbReference type="Proteomes" id="UP000076078">
    <property type="component" value="Unassembled WGS sequence"/>
</dbReference>
<comment type="caution">
    <text evidence="7">The sequence shown here is derived from an EMBL/GenBank/DDBJ whole genome shotgun (WGS) entry which is preliminary data.</text>
</comment>
<evidence type="ECO:0000256" key="1">
    <source>
        <dbReference type="ARBA" id="ARBA00004308"/>
    </source>
</evidence>
<dbReference type="InterPro" id="IPR018240">
    <property type="entry name" value="Clathrin_mu_CS"/>
</dbReference>
<dbReference type="SUPFAM" id="SSF49447">
    <property type="entry name" value="Second domain of Mu2 adaptin subunit (ap50) of ap2 adaptor"/>
    <property type="match status" value="1"/>
</dbReference>
<dbReference type="InterPro" id="IPR001392">
    <property type="entry name" value="Clathrin_mu"/>
</dbReference>
<name>A0A152A5F3_TIELA</name>
<keyword evidence="8" id="KW-1185">Reference proteome</keyword>
<sequence length="418" mass="47056">MLSSLFILTETGDILIEKHWRGLINRSICDYFWDQVLASKKENGSVVPPVISTPKYYLINIQRPNIYLLGVLQTEVPPLLVIDFLQRIYETFLEYFSTTAINENIIRDNFVHIYQLLDEMADNGFPFTTELNFLKEMIRPPGVINNVIQGVTGSSNITDLLPNGSLGAIQWRKTGIRYASNEIFFDITEDIDCIIDNNGGIVSCEVNGEILSNSKLSGMPDLTLTFNNPRMLDDVSFHPCVRYSKWENERVLSFIPPDGNFKLLNYRIKGINQFPIYIKPQISFGDGGGRVNVIVGQKPMNPSKLIENVIITIPFPKSVNNTNLQVNVGTYSIDEATKVCRWNVGKIPKEKTPMLSGFVNLTPGQPLPESNPPITAQFKIVMFTISGLAVDSLACNEKYKPYKGVRSMTRAGKFQVRV</sequence>
<comment type="similarity">
    <text evidence="5">Belongs to the adaptor complexes medium subunit family.</text>
</comment>
<feature type="domain" description="MHD" evidence="6">
    <location>
        <begin position="180"/>
        <end position="417"/>
    </location>
</feature>
<dbReference type="OMA" id="INVHFTI"/>
<dbReference type="GO" id="GO:0012505">
    <property type="term" value="C:endomembrane system"/>
    <property type="evidence" value="ECO:0007669"/>
    <property type="project" value="UniProtKB-SubCell"/>
</dbReference>
<reference evidence="7 8" key="1">
    <citation type="submission" date="2015-12" db="EMBL/GenBank/DDBJ databases">
        <title>Dictyostelia acquired genes for synthesis and detection of signals that induce cell-type specialization by lateral gene transfer from prokaryotes.</title>
        <authorList>
            <person name="Gloeckner G."/>
            <person name="Schaap P."/>
        </authorList>
    </citation>
    <scope>NUCLEOTIDE SEQUENCE [LARGE SCALE GENOMIC DNA]</scope>
    <source>
        <strain evidence="7 8">TK</strain>
    </source>
</reference>
<gene>
    <name evidence="7" type="ORF">DLAC_02039</name>
</gene>
<proteinExistence type="inferred from homology"/>
<dbReference type="Gene3D" id="2.60.40.1170">
    <property type="entry name" value="Mu homology domain, subdomain B"/>
    <property type="match status" value="2"/>
</dbReference>
<dbReference type="CDD" id="cd09252">
    <property type="entry name" value="AP-3_Mu3_Cterm"/>
    <property type="match status" value="1"/>
</dbReference>
<dbReference type="InterPro" id="IPR011012">
    <property type="entry name" value="Longin-like_dom_sf"/>
</dbReference>
<evidence type="ECO:0000313" key="7">
    <source>
        <dbReference type="EMBL" id="KYR01317.1"/>
    </source>
</evidence>
<evidence type="ECO:0000259" key="6">
    <source>
        <dbReference type="PROSITE" id="PS51072"/>
    </source>
</evidence>
<dbReference type="PROSITE" id="PS51072">
    <property type="entry name" value="MHD"/>
    <property type="match status" value="1"/>
</dbReference>